<dbReference type="PANTHER" id="PTHR43428">
    <property type="entry name" value="ARSENATE REDUCTASE"/>
    <property type="match status" value="1"/>
</dbReference>
<dbReference type="SMART" id="SM00226">
    <property type="entry name" value="LMWPc"/>
    <property type="match status" value="1"/>
</dbReference>
<dbReference type="Pfam" id="PF01451">
    <property type="entry name" value="LMWPc"/>
    <property type="match status" value="1"/>
</dbReference>
<evidence type="ECO:0000256" key="1">
    <source>
        <dbReference type="ARBA" id="ARBA00022849"/>
    </source>
</evidence>
<organism evidence="3 4">
    <name type="scientific">Henriciella barbarensis</name>
    <dbReference type="NCBI Taxonomy" id="86342"/>
    <lineage>
        <taxon>Bacteria</taxon>
        <taxon>Pseudomonadati</taxon>
        <taxon>Pseudomonadota</taxon>
        <taxon>Alphaproteobacteria</taxon>
        <taxon>Hyphomonadales</taxon>
        <taxon>Hyphomonadaceae</taxon>
        <taxon>Henriciella</taxon>
    </lineage>
</organism>
<dbReference type="Proteomes" id="UP000265431">
    <property type="component" value="Unassembled WGS sequence"/>
</dbReference>
<dbReference type="PANTHER" id="PTHR43428:SF1">
    <property type="entry name" value="ARSENATE REDUCTASE"/>
    <property type="match status" value="1"/>
</dbReference>
<dbReference type="OrthoDB" id="9793058at2"/>
<dbReference type="Gene3D" id="3.40.50.2300">
    <property type="match status" value="1"/>
</dbReference>
<keyword evidence="4" id="KW-1185">Reference proteome</keyword>
<evidence type="ECO:0000313" key="3">
    <source>
        <dbReference type="EMBL" id="RIJ24754.1"/>
    </source>
</evidence>
<dbReference type="InterPro" id="IPR036196">
    <property type="entry name" value="Ptyr_pPase_sf"/>
</dbReference>
<proteinExistence type="predicted"/>
<dbReference type="SUPFAM" id="SSF52788">
    <property type="entry name" value="Phosphotyrosine protein phosphatases I"/>
    <property type="match status" value="1"/>
</dbReference>
<dbReference type="AlphaFoldDB" id="A0A399R2K1"/>
<gene>
    <name evidence="3" type="ORF">D1224_08215</name>
</gene>
<evidence type="ECO:0000259" key="2">
    <source>
        <dbReference type="SMART" id="SM00226"/>
    </source>
</evidence>
<accession>A0A399R2K1</accession>
<dbReference type="EMBL" id="QWGB01000005">
    <property type="protein sequence ID" value="RIJ24754.1"/>
    <property type="molecule type" value="Genomic_DNA"/>
</dbReference>
<reference evidence="3 4" key="1">
    <citation type="submission" date="2018-08" db="EMBL/GenBank/DDBJ databases">
        <title>Henriciella mobilis sp. nov., isolated from seawater.</title>
        <authorList>
            <person name="Cheng H."/>
            <person name="Wu Y.-H."/>
            <person name="Xu X.-W."/>
            <person name="Guo L.-L."/>
        </authorList>
    </citation>
    <scope>NUCLEOTIDE SEQUENCE [LARGE SCALE GENOMIC DNA]</scope>
    <source>
        <strain evidence="3 4">CCUG66934</strain>
    </source>
</reference>
<dbReference type="GO" id="GO:0046685">
    <property type="term" value="P:response to arsenic-containing substance"/>
    <property type="evidence" value="ECO:0007669"/>
    <property type="project" value="UniProtKB-KW"/>
</dbReference>
<protein>
    <submittedName>
        <fullName evidence="3">Arsenate reductase ArsC</fullName>
    </submittedName>
</protein>
<evidence type="ECO:0000313" key="4">
    <source>
        <dbReference type="Proteomes" id="UP000265431"/>
    </source>
</evidence>
<sequence length="160" mass="17558">MKNHNVLILCTGNSARSIIGEVLVSAMPGFQGYSAGSTPRGELNPMAMSVLSAKGHDTSRLTSKSWDVFASDDAPKMDVIITVCDNAAGEACPHWPGHPIQVRWGLPDPVEVEEMSRQRIAFEDTYFSLKKRFQKLAALDFDAMTAPELKDAIQAIHTQR</sequence>
<feature type="domain" description="Phosphotyrosine protein phosphatase I" evidence="2">
    <location>
        <begin position="4"/>
        <end position="139"/>
    </location>
</feature>
<keyword evidence="1" id="KW-0059">Arsenical resistance</keyword>
<dbReference type="InterPro" id="IPR023485">
    <property type="entry name" value="Ptyr_pPase"/>
</dbReference>
<name>A0A399R2K1_9PROT</name>
<comment type="caution">
    <text evidence="3">The sequence shown here is derived from an EMBL/GenBank/DDBJ whole genome shotgun (WGS) entry which is preliminary data.</text>
</comment>
<dbReference type="CDD" id="cd16345">
    <property type="entry name" value="LMWP_ArsC"/>
    <property type="match status" value="1"/>
</dbReference>